<gene>
    <name evidence="2" type="ORF">SAM23877_6114</name>
</gene>
<dbReference type="EMBL" id="CP012382">
    <property type="protein sequence ID" value="AKZ59159.1"/>
    <property type="molecule type" value="Genomic_DNA"/>
</dbReference>
<dbReference type="AlphaFoldDB" id="A0A0K2B1K5"/>
<feature type="compositionally biased region" description="Pro residues" evidence="1">
    <location>
        <begin position="33"/>
        <end position="42"/>
    </location>
</feature>
<organism evidence="2 3">
    <name type="scientific">Streptomyces ambofaciens (strain ATCC 23877 / 3486 / DSM 40053 / JCM 4204 / NBRC 12836 / NRRL B-2516)</name>
    <dbReference type="NCBI Taxonomy" id="278992"/>
    <lineage>
        <taxon>Bacteria</taxon>
        <taxon>Bacillati</taxon>
        <taxon>Actinomycetota</taxon>
        <taxon>Actinomycetes</taxon>
        <taxon>Kitasatosporales</taxon>
        <taxon>Streptomycetaceae</taxon>
        <taxon>Streptomyces</taxon>
    </lineage>
</organism>
<evidence type="ECO:0000256" key="1">
    <source>
        <dbReference type="SAM" id="MobiDB-lite"/>
    </source>
</evidence>
<dbReference type="Proteomes" id="UP000061018">
    <property type="component" value="Chromosome"/>
</dbReference>
<dbReference type="KEGG" id="samb:SAM23877_6114"/>
<evidence type="ECO:0000313" key="3">
    <source>
        <dbReference type="Proteomes" id="UP000061018"/>
    </source>
</evidence>
<sequence length="52" mass="5385">MSDETPETPTEPTPEPPVTVEVPPIVDYGTVPADPPAEPLPYTPGERGAEGG</sequence>
<proteinExistence type="predicted"/>
<dbReference type="RefSeq" id="WP_159042012.1">
    <property type="nucleotide sequence ID" value="NZ_CP012382.1"/>
</dbReference>
<evidence type="ECO:0000313" key="2">
    <source>
        <dbReference type="EMBL" id="AKZ59159.1"/>
    </source>
</evidence>
<accession>A0A0K2B1K5</accession>
<feature type="region of interest" description="Disordered" evidence="1">
    <location>
        <begin position="1"/>
        <end position="52"/>
    </location>
</feature>
<name>A0A0K2B1K5_STRA7</name>
<reference evidence="3" key="1">
    <citation type="journal article" date="2015" name="J. Biotechnol.">
        <title>Complete genome sequence of Streptomyces ambofaciens ATCC 23877, the spiramycin producer.</title>
        <authorList>
            <person name="Thibessard A."/>
            <person name="Haas D."/>
            <person name="Gerbaud C."/>
            <person name="Aigle B."/>
            <person name="Lautru S."/>
            <person name="Pernodet J.L."/>
            <person name="Leblond P."/>
        </authorList>
    </citation>
    <scope>NUCLEOTIDE SEQUENCE [LARGE SCALE GENOMIC DNA]</scope>
    <source>
        <strain evidence="3">ATCC 23877 / 3486 / DSM 40053 / JCM 4204 / NBRC 12836 / NRRL B-2516</strain>
    </source>
</reference>
<protein>
    <submittedName>
        <fullName evidence="2">Uncharacterized protein</fullName>
    </submittedName>
</protein>